<accession>A0AAW8D4F3</accession>
<dbReference type="AlphaFoldDB" id="A0AAW8D4F3"/>
<name>A0AAW8D4F3_9BURK</name>
<reference evidence="1" key="1">
    <citation type="submission" date="2023-07" db="EMBL/GenBank/DDBJ databases">
        <title>Sorghum-associated microbial communities from plants grown in Nebraska, USA.</title>
        <authorList>
            <person name="Schachtman D."/>
        </authorList>
    </citation>
    <scope>NUCLEOTIDE SEQUENCE</scope>
    <source>
        <strain evidence="1">DS3754</strain>
    </source>
</reference>
<dbReference type="Pfam" id="PF03692">
    <property type="entry name" value="CxxCxxCC"/>
    <property type="match status" value="1"/>
</dbReference>
<dbReference type="EMBL" id="JAUSRD010000010">
    <property type="protein sequence ID" value="MDP9894882.1"/>
    <property type="molecule type" value="Genomic_DNA"/>
</dbReference>
<dbReference type="Proteomes" id="UP001242045">
    <property type="component" value="Unassembled WGS sequence"/>
</dbReference>
<dbReference type="InterPro" id="IPR005358">
    <property type="entry name" value="Puta_zinc/iron-chelating_dom"/>
</dbReference>
<comment type="caution">
    <text evidence="1">The sequence shown here is derived from an EMBL/GenBank/DDBJ whole genome shotgun (WGS) entry which is preliminary data.</text>
</comment>
<sequence length="213" mass="22993">MTSATATSDLAQQQRERLPLAMQRAQTKLAGLADDGAAKPLLKASQKAATAARRVVWLQRAASAWARPMEAVSACRSGCSHCCHIPVTISLIEAQLLGRASGRMPSEPPRSIRLADAVSVESLALMERPLHEGPVAPCPFLHSGRCTVYEQRPMACRTLLNLDDDDLLCRHADGVQADVPYADATKLKLFALMAQAGTRYADIRDFFPDAQGA</sequence>
<dbReference type="RefSeq" id="WP_307612739.1">
    <property type="nucleotide sequence ID" value="NZ_JAUSRD010000010.1"/>
</dbReference>
<proteinExistence type="predicted"/>
<gene>
    <name evidence="1" type="ORF">J2W31_004007</name>
</gene>
<evidence type="ECO:0000313" key="1">
    <source>
        <dbReference type="EMBL" id="MDP9894882.1"/>
    </source>
</evidence>
<evidence type="ECO:0000313" key="2">
    <source>
        <dbReference type="Proteomes" id="UP001242045"/>
    </source>
</evidence>
<organism evidence="1 2">
    <name type="scientific">Variovorax boronicumulans</name>
    <dbReference type="NCBI Taxonomy" id="436515"/>
    <lineage>
        <taxon>Bacteria</taxon>
        <taxon>Pseudomonadati</taxon>
        <taxon>Pseudomonadota</taxon>
        <taxon>Betaproteobacteria</taxon>
        <taxon>Burkholderiales</taxon>
        <taxon>Comamonadaceae</taxon>
        <taxon>Variovorax</taxon>
    </lineage>
</organism>
<protein>
    <submittedName>
        <fullName evidence="1">Fe-S-cluster containining protein</fullName>
    </submittedName>
</protein>